<reference evidence="2 3" key="1">
    <citation type="submission" date="2020-07" db="EMBL/GenBank/DDBJ databases">
        <title>Sequencing the genomes of 1000 actinobacteria strains.</title>
        <authorList>
            <person name="Klenk H.-P."/>
        </authorList>
    </citation>
    <scope>NUCLEOTIDE SEQUENCE [LARGE SCALE GENOMIC DNA]</scope>
    <source>
        <strain evidence="2 3">DSM 24662</strain>
    </source>
</reference>
<evidence type="ECO:0008006" key="4">
    <source>
        <dbReference type="Google" id="ProtNLM"/>
    </source>
</evidence>
<protein>
    <recommendedName>
        <fullName evidence="4">Septum formation-related domain-containing protein</fullName>
    </recommendedName>
</protein>
<comment type="caution">
    <text evidence="2">The sequence shown here is derived from an EMBL/GenBank/DDBJ whole genome shotgun (WGS) entry which is preliminary data.</text>
</comment>
<keyword evidence="3" id="KW-1185">Reference proteome</keyword>
<keyword evidence="1" id="KW-0732">Signal</keyword>
<name>A0A7Y9KLM3_9MICO</name>
<sequence length="299" mass="30745">MPRPAVLGAVAVVAALALAGCATPRAGSVPPGGSGPDSAALVTTKHPVTVLDDGDGAELCLGAMAASYPPQCGGPSLVGWDWSRYVGEFEDAAGVRWGSFILTGTYDADADAFTPIEVASGADYEWPQVDMTDFASPCPDPDGGWRVLDEAKATFEAMNATFELAARLDGYATAWMDQSPNPAARSGDSAGSETGMNDPLLTIVNVRVTGDPAVAEAELREVWGGMLCVTQATRTAAELQAIRTEMMASTPGVLSAGENGLAGTVDVTVVYDDGRLQARCDAEYGPGVVRITSALVPVG</sequence>
<dbReference type="RefSeq" id="WP_179490346.1">
    <property type="nucleotide sequence ID" value="NZ_JACCBV010000001.1"/>
</dbReference>
<accession>A0A7Y9KLM3</accession>
<evidence type="ECO:0000313" key="3">
    <source>
        <dbReference type="Proteomes" id="UP000576969"/>
    </source>
</evidence>
<organism evidence="2 3">
    <name type="scientific">Microbacterium immunditiarum</name>
    <dbReference type="NCBI Taxonomy" id="337480"/>
    <lineage>
        <taxon>Bacteria</taxon>
        <taxon>Bacillati</taxon>
        <taxon>Actinomycetota</taxon>
        <taxon>Actinomycetes</taxon>
        <taxon>Micrococcales</taxon>
        <taxon>Microbacteriaceae</taxon>
        <taxon>Microbacterium</taxon>
    </lineage>
</organism>
<dbReference type="PROSITE" id="PS51257">
    <property type="entry name" value="PROKAR_LIPOPROTEIN"/>
    <property type="match status" value="1"/>
</dbReference>
<feature type="signal peptide" evidence="1">
    <location>
        <begin position="1"/>
        <end position="19"/>
    </location>
</feature>
<dbReference type="Proteomes" id="UP000576969">
    <property type="component" value="Unassembled WGS sequence"/>
</dbReference>
<dbReference type="EMBL" id="JACCBV010000001">
    <property type="protein sequence ID" value="NYE20408.1"/>
    <property type="molecule type" value="Genomic_DNA"/>
</dbReference>
<evidence type="ECO:0000313" key="2">
    <source>
        <dbReference type="EMBL" id="NYE20408.1"/>
    </source>
</evidence>
<dbReference type="AlphaFoldDB" id="A0A7Y9KLM3"/>
<feature type="chain" id="PRO_5039479923" description="Septum formation-related domain-containing protein" evidence="1">
    <location>
        <begin position="20"/>
        <end position="299"/>
    </location>
</feature>
<proteinExistence type="predicted"/>
<evidence type="ECO:0000256" key="1">
    <source>
        <dbReference type="SAM" id="SignalP"/>
    </source>
</evidence>
<gene>
    <name evidence="2" type="ORF">BJ991_002436</name>
</gene>